<proteinExistence type="inferred from homology"/>
<dbReference type="PANTHER" id="PTHR13180">
    <property type="entry name" value="SMALL MEMBRANE PROTEIN-RELATED"/>
    <property type="match status" value="1"/>
</dbReference>
<dbReference type="EnsemblMetazoa" id="Aqu2.1.25002_001">
    <property type="protein sequence ID" value="Aqu2.1.25002_001"/>
    <property type="gene ID" value="Aqu2.1.25002"/>
</dbReference>
<dbReference type="AlphaFoldDB" id="A0A1X7UC13"/>
<gene>
    <name evidence="7" type="primary">100640459</name>
</gene>
<dbReference type="Pfam" id="PF05255">
    <property type="entry name" value="UPF0220"/>
    <property type="match status" value="1"/>
</dbReference>
<comment type="subcellular location">
    <subcellularLocation>
        <location evidence="1">Membrane</location>
        <topology evidence="1">Multi-pass membrane protein</topology>
    </subcellularLocation>
</comment>
<comment type="similarity">
    <text evidence="2">Belongs to the UPF0220 family.</text>
</comment>
<protein>
    <recommendedName>
        <fullName evidence="9">Transmembrane protein 50A</fullName>
    </recommendedName>
</protein>
<evidence type="ECO:0000256" key="6">
    <source>
        <dbReference type="SAM" id="Phobius"/>
    </source>
</evidence>
<dbReference type="InParanoid" id="A0A1X7UC13"/>
<dbReference type="OMA" id="LWIMFAD"/>
<dbReference type="EnsemblMetazoa" id="XM_003388396.3">
    <property type="protein sequence ID" value="XP_003388444.1"/>
    <property type="gene ID" value="LOC100640459"/>
</dbReference>
<evidence type="ECO:0000256" key="5">
    <source>
        <dbReference type="ARBA" id="ARBA00023136"/>
    </source>
</evidence>
<dbReference type="eggNOG" id="KOG3393">
    <property type="taxonomic scope" value="Eukaryota"/>
</dbReference>
<evidence type="ECO:0000256" key="4">
    <source>
        <dbReference type="ARBA" id="ARBA00022989"/>
    </source>
</evidence>
<organism evidence="7">
    <name type="scientific">Amphimedon queenslandica</name>
    <name type="common">Sponge</name>
    <dbReference type="NCBI Taxonomy" id="400682"/>
    <lineage>
        <taxon>Eukaryota</taxon>
        <taxon>Metazoa</taxon>
        <taxon>Porifera</taxon>
        <taxon>Demospongiae</taxon>
        <taxon>Heteroscleromorpha</taxon>
        <taxon>Haplosclerida</taxon>
        <taxon>Niphatidae</taxon>
        <taxon>Amphimedon</taxon>
    </lineage>
</organism>
<dbReference type="FunCoup" id="A0A1X7UC13">
    <property type="interactions" value="499"/>
</dbReference>
<dbReference type="KEGG" id="aqu:100640459"/>
<reference evidence="7" key="2">
    <citation type="submission" date="2017-05" db="UniProtKB">
        <authorList>
            <consortium name="EnsemblMetazoa"/>
        </authorList>
    </citation>
    <scope>IDENTIFICATION</scope>
</reference>
<dbReference type="Proteomes" id="UP000007879">
    <property type="component" value="Unassembled WGS sequence"/>
</dbReference>
<feature type="transmembrane region" description="Helical" evidence="6">
    <location>
        <begin position="166"/>
        <end position="187"/>
    </location>
</feature>
<feature type="transmembrane region" description="Helical" evidence="6">
    <location>
        <begin position="101"/>
        <end position="122"/>
    </location>
</feature>
<dbReference type="InterPro" id="IPR007919">
    <property type="entry name" value="UPF0220"/>
</dbReference>
<dbReference type="GO" id="GO:0016020">
    <property type="term" value="C:membrane"/>
    <property type="evidence" value="ECO:0007669"/>
    <property type="project" value="UniProtKB-SubCell"/>
</dbReference>
<keyword evidence="8" id="KW-1185">Reference proteome</keyword>
<evidence type="ECO:0000256" key="1">
    <source>
        <dbReference type="ARBA" id="ARBA00004141"/>
    </source>
</evidence>
<keyword evidence="3 6" id="KW-0812">Transmembrane</keyword>
<keyword evidence="4 6" id="KW-1133">Transmembrane helix</keyword>
<dbReference type="STRING" id="400682.A0A1X7UC13"/>
<evidence type="ECO:0008006" key="9">
    <source>
        <dbReference type="Google" id="ProtNLM"/>
    </source>
</evidence>
<feature type="transmembrane region" description="Helical" evidence="6">
    <location>
        <begin position="59"/>
        <end position="80"/>
    </location>
</feature>
<evidence type="ECO:0000313" key="8">
    <source>
        <dbReference type="Proteomes" id="UP000007879"/>
    </source>
</evidence>
<accession>A0A1X7UC13</accession>
<evidence type="ECO:0000313" key="7">
    <source>
        <dbReference type="EnsemblMetazoa" id="Aqu2.1.25002_001"/>
    </source>
</evidence>
<name>A0A1X7UC13_AMPQE</name>
<feature type="transmembrane region" description="Helical" evidence="6">
    <location>
        <begin position="29"/>
        <end position="47"/>
    </location>
</feature>
<keyword evidence="5 6" id="KW-0472">Membrane</keyword>
<sequence>MSGCIDKISCSCECCDTERLKEWLAPKRNAFASTISGGLFAIGWWLVIDSSVNHSEPIYAAYFMCGIFSTIALLMINSVSTGQIMGDTYTEGCLGRRAARAWLFIGFLFAFGGLIGSLWIFIQQFLVPAVQHGGGHSRRDLDLLDSNNVTASPSPTPSGPEDFNMYIWQGISFFIQNLLIFISTLVYKFGRTEEEDSSW</sequence>
<evidence type="ECO:0000256" key="3">
    <source>
        <dbReference type="ARBA" id="ARBA00022692"/>
    </source>
</evidence>
<reference evidence="8" key="1">
    <citation type="journal article" date="2010" name="Nature">
        <title>The Amphimedon queenslandica genome and the evolution of animal complexity.</title>
        <authorList>
            <person name="Srivastava M."/>
            <person name="Simakov O."/>
            <person name="Chapman J."/>
            <person name="Fahey B."/>
            <person name="Gauthier M.E."/>
            <person name="Mitros T."/>
            <person name="Richards G.S."/>
            <person name="Conaco C."/>
            <person name="Dacre M."/>
            <person name="Hellsten U."/>
            <person name="Larroux C."/>
            <person name="Putnam N.H."/>
            <person name="Stanke M."/>
            <person name="Adamska M."/>
            <person name="Darling A."/>
            <person name="Degnan S.M."/>
            <person name="Oakley T.H."/>
            <person name="Plachetzki D.C."/>
            <person name="Zhai Y."/>
            <person name="Adamski M."/>
            <person name="Calcino A."/>
            <person name="Cummins S.F."/>
            <person name="Goodstein D.M."/>
            <person name="Harris C."/>
            <person name="Jackson D.J."/>
            <person name="Leys S.P."/>
            <person name="Shu S."/>
            <person name="Woodcroft B.J."/>
            <person name="Vervoort M."/>
            <person name="Kosik K.S."/>
            <person name="Manning G."/>
            <person name="Degnan B.M."/>
            <person name="Rokhsar D.S."/>
        </authorList>
    </citation>
    <scope>NUCLEOTIDE SEQUENCE [LARGE SCALE GENOMIC DNA]</scope>
</reference>
<dbReference type="OrthoDB" id="268928at2759"/>
<evidence type="ECO:0000256" key="2">
    <source>
        <dbReference type="ARBA" id="ARBA00005335"/>
    </source>
</evidence>